<reference evidence="3" key="1">
    <citation type="submission" date="2023-03" db="EMBL/GenBank/DDBJ databases">
        <title>Actinorhabdospora filicis NBRC 111898.</title>
        <authorList>
            <person name="Ichikawa N."/>
            <person name="Sato H."/>
            <person name="Tonouchi N."/>
        </authorList>
    </citation>
    <scope>NUCLEOTIDE SEQUENCE</scope>
    <source>
        <strain evidence="3">NBRC 111898</strain>
    </source>
</reference>
<evidence type="ECO:0000259" key="2">
    <source>
        <dbReference type="Pfam" id="PF13349"/>
    </source>
</evidence>
<sequence>MSERNPDPSSRVIILIGLVVLGLLIAGGVVAWGLSHGFGPQKKETQSQTYTDAVTAIDIHSDSGEVTIKAGAEGEIKVERTLHWYNTKPKVDEKFEGTTFKVYDDQNCNCGIDYVITVPKSVSAKLDIDSGDLSIEGVTGAVDVTADSGNVTLEDLPGALTINASSGDIRGDRLSGATATVTASSGSVNLTFTTAPSSLDLNVDSGDVDVTVPNVAEGYKTNVKADSGDVDTDGLTKNDSSARSITIDVDSGNVTVKS</sequence>
<dbReference type="InterPro" id="IPR025164">
    <property type="entry name" value="Toastrack_DUF4097"/>
</dbReference>
<gene>
    <name evidence="3" type="ORF">Afil01_53410</name>
</gene>
<dbReference type="RefSeq" id="WP_285665738.1">
    <property type="nucleotide sequence ID" value="NZ_BSTX01000004.1"/>
</dbReference>
<accession>A0A9W6SPC1</accession>
<evidence type="ECO:0000313" key="3">
    <source>
        <dbReference type="EMBL" id="GLZ80534.1"/>
    </source>
</evidence>
<keyword evidence="1" id="KW-0812">Transmembrane</keyword>
<comment type="caution">
    <text evidence="3">The sequence shown here is derived from an EMBL/GenBank/DDBJ whole genome shotgun (WGS) entry which is preliminary data.</text>
</comment>
<keyword evidence="1" id="KW-1133">Transmembrane helix</keyword>
<protein>
    <submittedName>
        <fullName evidence="3">Lipoprotein</fullName>
    </submittedName>
</protein>
<organism evidence="3 4">
    <name type="scientific">Actinorhabdospora filicis</name>
    <dbReference type="NCBI Taxonomy" id="1785913"/>
    <lineage>
        <taxon>Bacteria</taxon>
        <taxon>Bacillati</taxon>
        <taxon>Actinomycetota</taxon>
        <taxon>Actinomycetes</taxon>
        <taxon>Micromonosporales</taxon>
        <taxon>Micromonosporaceae</taxon>
        <taxon>Actinorhabdospora</taxon>
    </lineage>
</organism>
<dbReference type="Pfam" id="PF13349">
    <property type="entry name" value="DUF4097"/>
    <property type="match status" value="1"/>
</dbReference>
<proteinExistence type="predicted"/>
<keyword evidence="1" id="KW-0472">Membrane</keyword>
<evidence type="ECO:0000256" key="1">
    <source>
        <dbReference type="SAM" id="Phobius"/>
    </source>
</evidence>
<dbReference type="EMBL" id="BSTX01000004">
    <property type="protein sequence ID" value="GLZ80534.1"/>
    <property type="molecule type" value="Genomic_DNA"/>
</dbReference>
<feature type="transmembrane region" description="Helical" evidence="1">
    <location>
        <begin position="12"/>
        <end position="34"/>
    </location>
</feature>
<dbReference type="Proteomes" id="UP001165079">
    <property type="component" value="Unassembled WGS sequence"/>
</dbReference>
<evidence type="ECO:0000313" key="4">
    <source>
        <dbReference type="Proteomes" id="UP001165079"/>
    </source>
</evidence>
<keyword evidence="4" id="KW-1185">Reference proteome</keyword>
<name>A0A9W6SPC1_9ACTN</name>
<keyword evidence="3" id="KW-0449">Lipoprotein</keyword>
<feature type="domain" description="DUF4097" evidence="2">
    <location>
        <begin position="125"/>
        <end position="256"/>
    </location>
</feature>
<dbReference type="AlphaFoldDB" id="A0A9W6SPC1"/>